<accession>A0ABN1U1S2</accession>
<feature type="region of interest" description="Disordered" evidence="1">
    <location>
        <begin position="130"/>
        <end position="160"/>
    </location>
</feature>
<dbReference type="Proteomes" id="UP001499987">
    <property type="component" value="Unassembled WGS sequence"/>
</dbReference>
<evidence type="ECO:0000256" key="1">
    <source>
        <dbReference type="SAM" id="MobiDB-lite"/>
    </source>
</evidence>
<comment type="caution">
    <text evidence="2">The sequence shown here is derived from an EMBL/GenBank/DDBJ whole genome shotgun (WGS) entry which is preliminary data.</text>
</comment>
<evidence type="ECO:0008006" key="4">
    <source>
        <dbReference type="Google" id="ProtNLM"/>
    </source>
</evidence>
<reference evidence="2 3" key="1">
    <citation type="journal article" date="2019" name="Int. J. Syst. Evol. Microbiol.">
        <title>The Global Catalogue of Microorganisms (GCM) 10K type strain sequencing project: providing services to taxonomists for standard genome sequencing and annotation.</title>
        <authorList>
            <consortium name="The Broad Institute Genomics Platform"/>
            <consortium name="The Broad Institute Genome Sequencing Center for Infectious Disease"/>
            <person name="Wu L."/>
            <person name="Ma J."/>
        </authorList>
    </citation>
    <scope>NUCLEOTIDE SEQUENCE [LARGE SCALE GENOMIC DNA]</scope>
    <source>
        <strain evidence="2 3">JCM 13002</strain>
    </source>
</reference>
<feature type="region of interest" description="Disordered" evidence="1">
    <location>
        <begin position="182"/>
        <end position="208"/>
    </location>
</feature>
<organism evidence="2 3">
    <name type="scientific">Kitasatospora arboriphila</name>
    <dbReference type="NCBI Taxonomy" id="258052"/>
    <lineage>
        <taxon>Bacteria</taxon>
        <taxon>Bacillati</taxon>
        <taxon>Actinomycetota</taxon>
        <taxon>Actinomycetes</taxon>
        <taxon>Kitasatosporales</taxon>
        <taxon>Streptomycetaceae</taxon>
        <taxon>Kitasatospora</taxon>
    </lineage>
</organism>
<protein>
    <recommendedName>
        <fullName evidence="4">Secreted protein</fullName>
    </recommendedName>
</protein>
<dbReference type="RefSeq" id="WP_344626814.1">
    <property type="nucleotide sequence ID" value="NZ_BAAALD010000079.1"/>
</dbReference>
<evidence type="ECO:0000313" key="3">
    <source>
        <dbReference type="Proteomes" id="UP001499987"/>
    </source>
</evidence>
<evidence type="ECO:0000313" key="2">
    <source>
        <dbReference type="EMBL" id="GAA1110343.1"/>
    </source>
</evidence>
<proteinExistence type="predicted"/>
<sequence>MSVVYISLLLILIVVATVVLLQVRALSRRLEERQTAPAGTALDEASIRRAVTEALAADREREITEARAFWAEQEARAAEDAPMFEGPFLSVGEEWPLFFPRPTGPETAADNGTMDPGFGEALRSALEDIINEGGPEGGVHPGHPSQGGSPVPAEAGADARARREADLIATGLEAGLLDAEAEAEPAVAPDPRRHPSHPDFVPSQTPSREWTDTRLAVLADEKIALTDVRPGPLGTLDVYAFADGTTLCVAPGDREAAYRLIDAVQAGEDVRLLGGSRFSGSYSLTFSTDDDAVYVLADRVVASI</sequence>
<name>A0ABN1U1S2_9ACTN</name>
<dbReference type="EMBL" id="BAAALD010000079">
    <property type="protein sequence ID" value="GAA1110343.1"/>
    <property type="molecule type" value="Genomic_DNA"/>
</dbReference>
<gene>
    <name evidence="2" type="ORF">GCM10009663_59800</name>
</gene>
<keyword evidence="3" id="KW-1185">Reference proteome</keyword>